<dbReference type="OrthoDB" id="9810558at2"/>
<evidence type="ECO:0000256" key="1">
    <source>
        <dbReference type="SAM" id="Phobius"/>
    </source>
</evidence>
<dbReference type="PATRIC" id="fig|243231.5.peg.1544"/>
<sequence>MTQIIVLSVKGIIRDRVLHGVGIVSLFLLFIPSLSSLSMRQVAELSITLSLSFISFLLVVLSIFLGGTQLWKDIERRYTFSVLSLPVSRTSYLLGKYAAVACFIATVCGILLCASLAVIMISSTTHAPDRPVAWDAIVLCVLFDAMKALLLVAFAFLFSTVSTSLFLPIFGTIAIYFAGNASQQVYEYITAGGGQQLPEIMRLTTKILYYVLPNLSAFDLKTYAIYSVPLDLQGLATTSAYFVVYTAIVLLCASMIFSRKEMN</sequence>
<protein>
    <submittedName>
        <fullName evidence="2">Membrane protein, putative</fullName>
    </submittedName>
</protein>
<feature type="transmembrane region" description="Helical" evidence="1">
    <location>
        <begin position="17"/>
        <end position="37"/>
    </location>
</feature>
<dbReference type="EMBL" id="AE017180">
    <property type="protein sequence ID" value="AAR34873.1"/>
    <property type="molecule type" value="Genomic_DNA"/>
</dbReference>
<dbReference type="STRING" id="243231.GSU1499"/>
<name>Q74D20_GEOSL</name>
<dbReference type="eggNOG" id="COG1277">
    <property type="taxonomic scope" value="Bacteria"/>
</dbReference>
<dbReference type="AlphaFoldDB" id="Q74D20"/>
<evidence type="ECO:0000313" key="3">
    <source>
        <dbReference type="Proteomes" id="UP000000577"/>
    </source>
</evidence>
<feature type="transmembrane region" description="Helical" evidence="1">
    <location>
        <begin position="165"/>
        <end position="186"/>
    </location>
</feature>
<dbReference type="Proteomes" id="UP000000577">
    <property type="component" value="Chromosome"/>
</dbReference>
<accession>Q74D20</accession>
<dbReference type="EnsemblBacteria" id="AAR34873">
    <property type="protein sequence ID" value="AAR34873"/>
    <property type="gene ID" value="GSU1499"/>
</dbReference>
<keyword evidence="1" id="KW-0472">Membrane</keyword>
<dbReference type="HOGENOM" id="CLU_070325_0_1_7"/>
<reference evidence="2 3" key="1">
    <citation type="journal article" date="2003" name="Science">
        <title>Genome of Geobacter sulfurreducens: metal reduction in subsurface environments.</title>
        <authorList>
            <person name="Methe B.A."/>
            <person name="Nelson K.E."/>
            <person name="Eisen J.A."/>
            <person name="Paulsen I.T."/>
            <person name="Nelson W."/>
            <person name="Heidelberg J.F."/>
            <person name="Wu D."/>
            <person name="Wu M."/>
            <person name="Ward N."/>
            <person name="Beanan M.J."/>
            <person name="Dodson R.J."/>
            <person name="Madupu R."/>
            <person name="Brinkac L.M."/>
            <person name="Daugherty S.C."/>
            <person name="DeBoy R.T."/>
            <person name="Durkin A.S."/>
            <person name="Gwinn M."/>
            <person name="Kolonay J.F."/>
            <person name="Sullivan S.A."/>
            <person name="Haft D.H."/>
            <person name="Selengut J."/>
            <person name="Davidsen T.M."/>
            <person name="Zafar N."/>
            <person name="White O."/>
            <person name="Tran B."/>
            <person name="Romero C."/>
            <person name="Forberger H.A."/>
            <person name="Weidman J."/>
            <person name="Khouri H."/>
            <person name="Feldblyum T.V."/>
            <person name="Utterback T.R."/>
            <person name="Van Aken S.E."/>
            <person name="Lovley D.R."/>
            <person name="Fraser C.M."/>
        </authorList>
    </citation>
    <scope>NUCLEOTIDE SEQUENCE [LARGE SCALE GENOMIC DNA]</scope>
    <source>
        <strain evidence="3">ATCC 51573 / DSM 12127 / PCA</strain>
    </source>
</reference>
<dbReference type="PANTHER" id="PTHR43471:SF10">
    <property type="entry name" value="SLL1107 PROTEIN"/>
    <property type="match status" value="1"/>
</dbReference>
<gene>
    <name evidence="2" type="primary">xapB</name>
    <name evidence="2" type="ordered locus">GSU1499</name>
</gene>
<reference evidence="2 3" key="2">
    <citation type="journal article" date="2012" name="BMC Genomics">
        <title>Comparative genomic analysis of Geobacter sulfurreducens KN400, a strain with enhanced capacity for extracellular electron transfer and electricity production.</title>
        <authorList>
            <person name="Butler J.E."/>
            <person name="Young N.D."/>
            <person name="Aklujkar M."/>
            <person name="Lovley D.R."/>
        </authorList>
    </citation>
    <scope>NUCLEOTIDE SEQUENCE [LARGE SCALE GENOMIC DNA]</scope>
    <source>
        <strain evidence="3">ATCC 51573 / DSM 12127 / PCA</strain>
    </source>
</reference>
<feature type="transmembrane region" description="Helical" evidence="1">
    <location>
        <begin position="97"/>
        <end position="121"/>
    </location>
</feature>
<dbReference type="RefSeq" id="WP_010942145.1">
    <property type="nucleotide sequence ID" value="NC_002939.5"/>
</dbReference>
<dbReference type="KEGG" id="gsu:GSU1499"/>
<dbReference type="PANTHER" id="PTHR43471">
    <property type="entry name" value="ABC TRANSPORTER PERMEASE"/>
    <property type="match status" value="1"/>
</dbReference>
<proteinExistence type="predicted"/>
<feature type="transmembrane region" description="Helical" evidence="1">
    <location>
        <begin position="49"/>
        <end position="71"/>
    </location>
</feature>
<organism evidence="2 3">
    <name type="scientific">Geobacter sulfurreducens (strain ATCC 51573 / DSM 12127 / PCA)</name>
    <dbReference type="NCBI Taxonomy" id="243231"/>
    <lineage>
        <taxon>Bacteria</taxon>
        <taxon>Pseudomonadati</taxon>
        <taxon>Thermodesulfobacteriota</taxon>
        <taxon>Desulfuromonadia</taxon>
        <taxon>Geobacterales</taxon>
        <taxon>Geobacteraceae</taxon>
        <taxon>Geobacter</taxon>
    </lineage>
</organism>
<keyword evidence="1" id="KW-1133">Transmembrane helix</keyword>
<keyword evidence="1" id="KW-0812">Transmembrane</keyword>
<evidence type="ECO:0000313" key="2">
    <source>
        <dbReference type="EMBL" id="AAR34873.1"/>
    </source>
</evidence>
<feature type="transmembrane region" description="Helical" evidence="1">
    <location>
        <begin position="133"/>
        <end position="159"/>
    </location>
</feature>
<keyword evidence="3" id="KW-1185">Reference proteome</keyword>
<dbReference type="InParanoid" id="Q74D20"/>
<feature type="transmembrane region" description="Helical" evidence="1">
    <location>
        <begin position="238"/>
        <end position="257"/>
    </location>
</feature>